<evidence type="ECO:0000313" key="3">
    <source>
        <dbReference type="Proteomes" id="UP000314294"/>
    </source>
</evidence>
<gene>
    <name evidence="2" type="ORF">EYF80_033235</name>
</gene>
<proteinExistence type="predicted"/>
<reference evidence="2 3" key="1">
    <citation type="submission" date="2019-03" db="EMBL/GenBank/DDBJ databases">
        <title>First draft genome of Liparis tanakae, snailfish: a comprehensive survey of snailfish specific genes.</title>
        <authorList>
            <person name="Kim W."/>
            <person name="Song I."/>
            <person name="Jeong J.-H."/>
            <person name="Kim D."/>
            <person name="Kim S."/>
            <person name="Ryu S."/>
            <person name="Song J.Y."/>
            <person name="Lee S.K."/>
        </authorList>
    </citation>
    <scope>NUCLEOTIDE SEQUENCE [LARGE SCALE GENOMIC DNA]</scope>
    <source>
        <tissue evidence="2">Muscle</tissue>
    </source>
</reference>
<sequence>MQGSQASRIEPCRLTVHLQPVESAVHSCSVGGHAGVGAAVRHLAAGVRAAVRELRAGDLQTASSRGDEHFQRLRVPMGRPSFSQERLGGGIPAASQARVTGLPAVPSTLSSAGPSILGGTGEGGRRFEYHIISSVWRSFRMRSLADSVAARPFLYQVTVGGGTAADSHSRVTDSPTSTFTTTGESPPPPARMLGGTERRGARGRRIWSVRPPEGTAGNIQSCCCFHCSLTSQCPLCSQCQIVSISSGTWHDERVGVGLNGAAVVQPAHGGRRETGGFTGERHRAVHQHAHALRTPAHDGGRHWERKTREQFCIFEVKSDIYTGERLYMWPQLMNHMRLTVNIECPPIGQEPVGPIGDHWLAVLKPGDLGGGASVHLALQLGSSVHQDRDLVWGIPAGSPYGRGY</sequence>
<feature type="compositionally biased region" description="Low complexity" evidence="1">
    <location>
        <begin position="172"/>
        <end position="184"/>
    </location>
</feature>
<keyword evidence="3" id="KW-1185">Reference proteome</keyword>
<protein>
    <submittedName>
        <fullName evidence="2">Uncharacterized protein</fullName>
    </submittedName>
</protein>
<dbReference type="Proteomes" id="UP000314294">
    <property type="component" value="Unassembled WGS sequence"/>
</dbReference>
<evidence type="ECO:0000256" key="1">
    <source>
        <dbReference type="SAM" id="MobiDB-lite"/>
    </source>
</evidence>
<organism evidence="2 3">
    <name type="scientific">Liparis tanakae</name>
    <name type="common">Tanaka's snailfish</name>
    <dbReference type="NCBI Taxonomy" id="230148"/>
    <lineage>
        <taxon>Eukaryota</taxon>
        <taxon>Metazoa</taxon>
        <taxon>Chordata</taxon>
        <taxon>Craniata</taxon>
        <taxon>Vertebrata</taxon>
        <taxon>Euteleostomi</taxon>
        <taxon>Actinopterygii</taxon>
        <taxon>Neopterygii</taxon>
        <taxon>Teleostei</taxon>
        <taxon>Neoteleostei</taxon>
        <taxon>Acanthomorphata</taxon>
        <taxon>Eupercaria</taxon>
        <taxon>Perciformes</taxon>
        <taxon>Cottioidei</taxon>
        <taxon>Cottales</taxon>
        <taxon>Liparidae</taxon>
        <taxon>Liparis</taxon>
    </lineage>
</organism>
<feature type="region of interest" description="Disordered" evidence="1">
    <location>
        <begin position="164"/>
        <end position="201"/>
    </location>
</feature>
<accession>A0A4Z2GSZ4</accession>
<dbReference type="AlphaFoldDB" id="A0A4Z2GSZ4"/>
<comment type="caution">
    <text evidence="2">The sequence shown here is derived from an EMBL/GenBank/DDBJ whole genome shotgun (WGS) entry which is preliminary data.</text>
</comment>
<evidence type="ECO:0000313" key="2">
    <source>
        <dbReference type="EMBL" id="TNN56509.1"/>
    </source>
</evidence>
<name>A0A4Z2GSZ4_9TELE</name>
<dbReference type="EMBL" id="SRLO01000426">
    <property type="protein sequence ID" value="TNN56509.1"/>
    <property type="molecule type" value="Genomic_DNA"/>
</dbReference>